<keyword evidence="2" id="KW-1185">Reference proteome</keyword>
<organism evidence="1 2">
    <name type="scientific">Granulicella arctica</name>
    <dbReference type="NCBI Taxonomy" id="940613"/>
    <lineage>
        <taxon>Bacteria</taxon>
        <taxon>Pseudomonadati</taxon>
        <taxon>Acidobacteriota</taxon>
        <taxon>Terriglobia</taxon>
        <taxon>Terriglobales</taxon>
        <taxon>Acidobacteriaceae</taxon>
        <taxon>Granulicella</taxon>
    </lineage>
</organism>
<sequence>MRKSRLECVLKLDIHKKLEVYFVHDGSGGAPNTTRTTRLRL</sequence>
<reference evidence="1 2" key="1">
    <citation type="submission" date="2020-07" db="EMBL/GenBank/DDBJ databases">
        <title>Genomic Encyclopedia of Type Strains, Phase IV (KMG-V): Genome sequencing to study the core and pangenomes of soil and plant-associated prokaryotes.</title>
        <authorList>
            <person name="Whitman W."/>
        </authorList>
    </citation>
    <scope>NUCLEOTIDE SEQUENCE [LARGE SCALE GENOMIC DNA]</scope>
    <source>
        <strain evidence="1 2">X4EP2</strain>
    </source>
</reference>
<dbReference type="Proteomes" id="UP000589520">
    <property type="component" value="Unassembled WGS sequence"/>
</dbReference>
<protein>
    <submittedName>
        <fullName evidence="1">Uncharacterized protein</fullName>
    </submittedName>
</protein>
<comment type="caution">
    <text evidence="1">The sequence shown here is derived from an EMBL/GenBank/DDBJ whole genome shotgun (WGS) entry which is preliminary data.</text>
</comment>
<evidence type="ECO:0000313" key="2">
    <source>
        <dbReference type="Proteomes" id="UP000589520"/>
    </source>
</evidence>
<gene>
    <name evidence="1" type="ORF">HDF17_001903</name>
</gene>
<dbReference type="EMBL" id="JACCCW010000002">
    <property type="protein sequence ID" value="NYF79583.1"/>
    <property type="molecule type" value="Genomic_DNA"/>
</dbReference>
<name>A0A7Y9PGP8_9BACT</name>
<proteinExistence type="predicted"/>
<accession>A0A7Y9PGP8</accession>
<evidence type="ECO:0000313" key="1">
    <source>
        <dbReference type="EMBL" id="NYF79583.1"/>
    </source>
</evidence>
<dbReference type="AlphaFoldDB" id="A0A7Y9PGP8"/>